<dbReference type="Proteomes" id="UP000824202">
    <property type="component" value="Unassembled WGS sequence"/>
</dbReference>
<reference evidence="1" key="2">
    <citation type="submission" date="2021-04" db="EMBL/GenBank/DDBJ databases">
        <authorList>
            <person name="Gilroy R."/>
        </authorList>
    </citation>
    <scope>NUCLEOTIDE SEQUENCE</scope>
    <source>
        <strain evidence="1">23274</strain>
    </source>
</reference>
<dbReference type="SUPFAM" id="SSF56935">
    <property type="entry name" value="Porins"/>
    <property type="match status" value="1"/>
</dbReference>
<evidence type="ECO:0000313" key="1">
    <source>
        <dbReference type="EMBL" id="HIX03737.1"/>
    </source>
</evidence>
<evidence type="ECO:0008006" key="3">
    <source>
        <dbReference type="Google" id="ProtNLM"/>
    </source>
</evidence>
<name>A0A9D1V0B0_9BACT</name>
<dbReference type="Gene3D" id="2.40.160.60">
    <property type="entry name" value="Outer membrane protein transport protein (OMPP1/FadL/TodX)"/>
    <property type="match status" value="1"/>
</dbReference>
<reference evidence="1" key="1">
    <citation type="journal article" date="2021" name="PeerJ">
        <title>Extensive microbial diversity within the chicken gut microbiome revealed by metagenomics and culture.</title>
        <authorList>
            <person name="Gilroy R."/>
            <person name="Ravi A."/>
            <person name="Getino M."/>
            <person name="Pursley I."/>
            <person name="Horton D.L."/>
            <person name="Alikhan N.F."/>
            <person name="Baker D."/>
            <person name="Gharbi K."/>
            <person name="Hall N."/>
            <person name="Watson M."/>
            <person name="Adriaenssens E.M."/>
            <person name="Foster-Nyarko E."/>
            <person name="Jarju S."/>
            <person name="Secka A."/>
            <person name="Antonio M."/>
            <person name="Oren A."/>
            <person name="Chaudhuri R.R."/>
            <person name="La Ragione R."/>
            <person name="Hildebrand F."/>
            <person name="Pallen M.J."/>
        </authorList>
    </citation>
    <scope>NUCLEOTIDE SEQUENCE</scope>
    <source>
        <strain evidence="1">23274</strain>
    </source>
</reference>
<comment type="caution">
    <text evidence="1">The sequence shown here is derived from an EMBL/GenBank/DDBJ whole genome shotgun (WGS) entry which is preliminary data.</text>
</comment>
<accession>A0A9D1V0B0</accession>
<protein>
    <recommendedName>
        <fullName evidence="3">Outer membrane protein</fullName>
    </recommendedName>
</protein>
<gene>
    <name evidence="1" type="ORF">H9863_06435</name>
</gene>
<organism evidence="1 2">
    <name type="scientific">Candidatus Odoribacter faecigallinarum</name>
    <dbReference type="NCBI Taxonomy" id="2838706"/>
    <lineage>
        <taxon>Bacteria</taxon>
        <taxon>Pseudomonadati</taxon>
        <taxon>Bacteroidota</taxon>
        <taxon>Bacteroidia</taxon>
        <taxon>Bacteroidales</taxon>
        <taxon>Odoribacteraceae</taxon>
        <taxon>Odoribacter</taxon>
    </lineage>
</organism>
<proteinExistence type="predicted"/>
<evidence type="ECO:0000313" key="2">
    <source>
        <dbReference type="Proteomes" id="UP000824202"/>
    </source>
</evidence>
<dbReference type="EMBL" id="DXFT01000122">
    <property type="protein sequence ID" value="HIX03737.1"/>
    <property type="molecule type" value="Genomic_DNA"/>
</dbReference>
<sequence length="431" mass="49219">MLNINNIGIMKRLFLLVVIITLGWFCSFGQNNIGTPYSYYGLGLMPENTGPYAAMGGVAAAMRDNDNINYLNPAAYTALDSNRFYFQLAMNGEYTWISTHQEISNYRVMQNAYLNMGMRIRRNLYLSFGFTEKSDIGYNINYSEMITGSISNITFAQSLQGLGGLNDIYGGLGWRYKNLSLGINFSFIFGKIEKQQTLMANMESSYYVRTSEKVRVHDMIFNPGIQYDLKLSPRSNVILGASMNFSQRLWAKQEFQSYKVNIGSSSTSIMDDETLERGYIVYPFRINGGFNFHHKDRLQVAGDYTFHKLSAYEAFKENQGMENYHKAALGFALTPDRTGRLFRQRMTYMAGAYFVDPGIRIRGFHADTYGLTIGTQMPFLLPNIGNELLLGVALDVGMRGSERNGLVMERYIKLRVNIAFKEFWFLKRKIN</sequence>
<dbReference type="AlphaFoldDB" id="A0A9D1V0B0"/>